<evidence type="ECO:0000313" key="3">
    <source>
        <dbReference type="Proteomes" id="UP000179284"/>
    </source>
</evidence>
<reference evidence="3" key="1">
    <citation type="submission" date="2016-10" db="EMBL/GenBank/DDBJ databases">
        <title>The complete genome sequence of the rumen bacterium Butyrivibrio hungatei MB2003.</title>
        <authorList>
            <person name="Palevich N."/>
            <person name="Kelly W.J."/>
            <person name="Leahy S.C."/>
            <person name="Altermann E."/>
            <person name="Rakonjac J."/>
            <person name="Attwood G.T."/>
        </authorList>
    </citation>
    <scope>NUCLEOTIDE SEQUENCE [LARGE SCALE GENOMIC DNA]</scope>
    <source>
        <strain evidence="3">MB2003</strain>
        <plasmid evidence="3">Plasmid pnp144</plasmid>
    </source>
</reference>
<dbReference type="RefSeq" id="WP_071177633.1">
    <property type="nucleotide sequence ID" value="NZ_CP017832.1"/>
</dbReference>
<gene>
    <name evidence="2" type="ORF">bhn_II075</name>
</gene>
<dbReference type="Proteomes" id="UP000179284">
    <property type="component" value="Plasmid pNP144"/>
</dbReference>
<dbReference type="OrthoDB" id="9899865at2"/>
<accession>A0A1D9P6D3</accession>
<feature type="region of interest" description="Disordered" evidence="1">
    <location>
        <begin position="390"/>
        <end position="438"/>
    </location>
</feature>
<sequence length="833" mass="95083">MDNDNCVILPSCYKYIARNISEPSERYEYSKNFFTNLSKHNVGMDEQIGLYCSVRVPSSCGELLAYGSVPLNAEDYYSQIMESEDIPKVVSCQSYYKKVCKPGKNSVCLTCQYSKNYANNMYADECAVFKYIATSKDNFEVFKKDFSAEIFRSSFDIGSNLPVLKPGIVPLLKLACEQILERGVEEHFTCSQDIRERLNSLVGVMTLSAVRNASVKEIQSNNFKAFPIAWSQVVDDVLSARDISAEEVRTICQKIVNNYGSSSKNSSGSKKKEKKSDTPLLDLLDAEVIEPAVSGQPTGNIEQTSEEYENEETVVAASFDTSSDEQLDCSRGNVDEYSDSDIAYSEDGLSENEWGELFDQRESEVDGSVSAEFDETNTGAVISDIHSDEDYEELPFGPSDVVNPTSNSGDGEVSRDDNSSNTLTSDVSVTVTDEPTPKVPNAGRVVKKYIVPTMPKTTFIYRCEVNRRTLKDYADTYSSNENNVFNAVRQCKVLPIEVVFDADNQAYLFMFVKPLGRYYYCRIDSAMPKTLEAVFKSKSIRKICYQPYFLYSLCRLHGFVLCEVYSIYSMDQYLHPNAMPCVYQDFWELYKHDFNYTPLRESGFEEFDTLCCFMQIYIQLQAKQIRNLSDNKLIRFQQCKDEVLGVSFLRALNLKENGFLFDIDSAGTILYNTNYDLAAHTDGFFVTYTIGMDDAPDIEREELYMSGLIELSNRGRISKYNIQLVTMSDVSMVLFIGVREYELVITLLQKFYNRYAFKRRLENFSLNVSHERIYAKEKRIPRIAMPRSYEEVKDRLVTTNASVEVAKEHITVRRKKDTNKRKKQTEKFIPGKK</sequence>
<feature type="compositionally biased region" description="Low complexity" evidence="1">
    <location>
        <begin position="419"/>
        <end position="433"/>
    </location>
</feature>
<name>A0A1D9P6D3_9FIRM</name>
<proteinExistence type="predicted"/>
<protein>
    <submittedName>
        <fullName evidence="2">Uncharacterized protein</fullName>
    </submittedName>
</protein>
<keyword evidence="2" id="KW-0614">Plasmid</keyword>
<feature type="region of interest" description="Disordered" evidence="1">
    <location>
        <begin position="813"/>
        <end position="833"/>
    </location>
</feature>
<evidence type="ECO:0000256" key="1">
    <source>
        <dbReference type="SAM" id="MobiDB-lite"/>
    </source>
</evidence>
<keyword evidence="3" id="KW-1185">Reference proteome</keyword>
<evidence type="ECO:0000313" key="2">
    <source>
        <dbReference type="EMBL" id="AOZ97874.1"/>
    </source>
</evidence>
<dbReference type="EMBL" id="CP017832">
    <property type="protein sequence ID" value="AOZ97874.1"/>
    <property type="molecule type" value="Genomic_DNA"/>
</dbReference>
<organism evidence="2 3">
    <name type="scientific">Butyrivibrio hungatei</name>
    <dbReference type="NCBI Taxonomy" id="185008"/>
    <lineage>
        <taxon>Bacteria</taxon>
        <taxon>Bacillati</taxon>
        <taxon>Bacillota</taxon>
        <taxon>Clostridia</taxon>
        <taxon>Lachnospirales</taxon>
        <taxon>Lachnospiraceae</taxon>
        <taxon>Butyrivibrio</taxon>
    </lineage>
</organism>
<dbReference type="KEGG" id="bhu:bhn_II075"/>
<geneLocation type="plasmid" evidence="3">
    <name>pnp144</name>
</geneLocation>
<dbReference type="AlphaFoldDB" id="A0A1D9P6D3"/>